<keyword evidence="3" id="KW-0146">Chitin degradation</keyword>
<dbReference type="CDD" id="cd06548">
    <property type="entry name" value="GH18_chitinase"/>
    <property type="match status" value="1"/>
</dbReference>
<dbReference type="Gene3D" id="3.20.20.80">
    <property type="entry name" value="Glycosidases"/>
    <property type="match status" value="1"/>
</dbReference>
<dbReference type="PANTHER" id="PTHR11177">
    <property type="entry name" value="CHITINASE"/>
    <property type="match status" value="1"/>
</dbReference>
<evidence type="ECO:0000256" key="2">
    <source>
        <dbReference type="ARBA" id="ARBA00012729"/>
    </source>
</evidence>
<dbReference type="GO" id="GO:0008061">
    <property type="term" value="F:chitin binding"/>
    <property type="evidence" value="ECO:0007669"/>
    <property type="project" value="InterPro"/>
</dbReference>
<dbReference type="Gene3D" id="3.10.50.10">
    <property type="match status" value="1"/>
</dbReference>
<protein>
    <recommendedName>
        <fullName evidence="2">chitinase</fullName>
        <ecNumber evidence="2">3.2.1.14</ecNumber>
    </recommendedName>
</protein>
<keyword evidence="4" id="KW-0732">Signal</keyword>
<evidence type="ECO:0000259" key="5">
    <source>
        <dbReference type="PROSITE" id="PS51910"/>
    </source>
</evidence>
<dbReference type="SMART" id="SM00636">
    <property type="entry name" value="Glyco_18"/>
    <property type="match status" value="1"/>
</dbReference>
<evidence type="ECO:0000313" key="6">
    <source>
        <dbReference type="EMBL" id="RAW00274.1"/>
    </source>
</evidence>
<feature type="signal peptide" evidence="4">
    <location>
        <begin position="1"/>
        <end position="19"/>
    </location>
</feature>
<dbReference type="GO" id="GO:0005975">
    <property type="term" value="P:carbohydrate metabolic process"/>
    <property type="evidence" value="ECO:0007669"/>
    <property type="project" value="InterPro"/>
</dbReference>
<feature type="chain" id="PRO_5017024744" description="chitinase" evidence="4">
    <location>
        <begin position="20"/>
        <end position="361"/>
    </location>
</feature>
<proteinExistence type="predicted"/>
<evidence type="ECO:0000256" key="3">
    <source>
        <dbReference type="ARBA" id="ARBA00023024"/>
    </source>
</evidence>
<accession>A0A364Y0G1</accession>
<comment type="catalytic activity">
    <reaction evidence="1">
        <text>Random endo-hydrolysis of N-acetyl-beta-D-glucosaminide (1-&gt;4)-beta-linkages in chitin and chitodextrins.</text>
        <dbReference type="EC" id="3.2.1.14"/>
    </reaction>
</comment>
<organism evidence="6 7">
    <name type="scientific">Pseudochryseolinea flava</name>
    <dbReference type="NCBI Taxonomy" id="2059302"/>
    <lineage>
        <taxon>Bacteria</taxon>
        <taxon>Pseudomonadati</taxon>
        <taxon>Bacteroidota</taxon>
        <taxon>Cytophagia</taxon>
        <taxon>Cytophagales</taxon>
        <taxon>Fulvivirgaceae</taxon>
        <taxon>Pseudochryseolinea</taxon>
    </lineage>
</organism>
<dbReference type="Pfam" id="PF00704">
    <property type="entry name" value="Glyco_hydro_18"/>
    <property type="match status" value="1"/>
</dbReference>
<comment type="caution">
    <text evidence="6">The sequence shown here is derived from an EMBL/GenBank/DDBJ whole genome shotgun (WGS) entry which is preliminary data.</text>
</comment>
<dbReference type="Proteomes" id="UP000251889">
    <property type="component" value="Unassembled WGS sequence"/>
</dbReference>
<keyword evidence="7" id="KW-1185">Reference proteome</keyword>
<feature type="domain" description="GH18" evidence="5">
    <location>
        <begin position="25"/>
        <end position="361"/>
    </location>
</feature>
<gene>
    <name evidence="6" type="ORF">DQQ10_14545</name>
</gene>
<dbReference type="PROSITE" id="PS51910">
    <property type="entry name" value="GH18_2"/>
    <property type="match status" value="1"/>
</dbReference>
<evidence type="ECO:0000256" key="4">
    <source>
        <dbReference type="SAM" id="SignalP"/>
    </source>
</evidence>
<dbReference type="EC" id="3.2.1.14" evidence="2"/>
<dbReference type="InterPro" id="IPR029070">
    <property type="entry name" value="Chitinase_insertion_sf"/>
</dbReference>
<name>A0A364Y0G1_9BACT</name>
<dbReference type="PANTHER" id="PTHR11177:SF317">
    <property type="entry name" value="CHITINASE 12-RELATED"/>
    <property type="match status" value="1"/>
</dbReference>
<dbReference type="RefSeq" id="WP_112747616.1">
    <property type="nucleotide sequence ID" value="NZ_QMFY01000007.1"/>
</dbReference>
<dbReference type="GO" id="GO:0008843">
    <property type="term" value="F:endochitinase activity"/>
    <property type="evidence" value="ECO:0007669"/>
    <property type="project" value="UniProtKB-EC"/>
</dbReference>
<keyword evidence="3" id="KW-0119">Carbohydrate metabolism</keyword>
<dbReference type="OrthoDB" id="9775889at2"/>
<dbReference type="InterPro" id="IPR011583">
    <property type="entry name" value="Chitinase_II/V-like_cat"/>
</dbReference>
<dbReference type="SUPFAM" id="SSF54556">
    <property type="entry name" value="Chitinase insertion domain"/>
    <property type="match status" value="1"/>
</dbReference>
<dbReference type="AlphaFoldDB" id="A0A364Y0G1"/>
<keyword evidence="3" id="KW-0624">Polysaccharide degradation</keyword>
<evidence type="ECO:0000313" key="7">
    <source>
        <dbReference type="Proteomes" id="UP000251889"/>
    </source>
</evidence>
<dbReference type="InterPro" id="IPR001223">
    <property type="entry name" value="Glyco_hydro18_cat"/>
</dbReference>
<reference evidence="6 7" key="1">
    <citation type="submission" date="2018-06" db="EMBL/GenBank/DDBJ databases">
        <title>Chryseolinea flavus sp. nov., a member of the phylum Bacteroidetes isolated from soil.</title>
        <authorList>
            <person name="Li Y."/>
            <person name="Wang J."/>
        </authorList>
    </citation>
    <scope>NUCLEOTIDE SEQUENCE [LARGE SCALE GENOMIC DNA]</scope>
    <source>
        <strain evidence="6 7">SDU1-6</strain>
    </source>
</reference>
<dbReference type="InterPro" id="IPR050314">
    <property type="entry name" value="Glycosyl_Hydrlase_18"/>
</dbReference>
<dbReference type="SUPFAM" id="SSF51445">
    <property type="entry name" value="(Trans)glycosidases"/>
    <property type="match status" value="1"/>
</dbReference>
<dbReference type="GO" id="GO:0006032">
    <property type="term" value="P:chitin catabolic process"/>
    <property type="evidence" value="ECO:0007669"/>
    <property type="project" value="UniProtKB-KW"/>
</dbReference>
<evidence type="ECO:0000256" key="1">
    <source>
        <dbReference type="ARBA" id="ARBA00000822"/>
    </source>
</evidence>
<sequence length="361" mass="40879">MRIILLTVLTCCACFFAQAQYKKKITVIAYYSGGPEKVDSLAAEKLTHIIFSFCHLKGNELAVDNSRDSVTIKKLVGLKKRNPDLKVILSLGGWGGCAPCSDVFSTSAARTQFAKSVLKLNQYFKSDGIDLDWEYPTIEGHPGHKYQAADKNNFTELVKILKSTLGSKYEVSFAAGGFQKFLEESVDWKAVMPHVDRVNLMTYDLINGFSTETGHHTALYSRPEQKESTDNCIQYLIKIGVPRDKLVLGAAFYGRIWENVPDKNNGLYQPGKFLSFVDYHRFAKEITPAQGYELFWDDVAKAPYGYNATKQHYITFDDKKSMRIKTQYVIDQKLDGIMFWELNSDTMTDGLLEEIDKLAKK</sequence>
<dbReference type="EMBL" id="QMFY01000007">
    <property type="protein sequence ID" value="RAW00274.1"/>
    <property type="molecule type" value="Genomic_DNA"/>
</dbReference>
<dbReference type="InterPro" id="IPR017853">
    <property type="entry name" value="GH"/>
</dbReference>
<keyword evidence="6" id="KW-0378">Hydrolase</keyword>